<dbReference type="Proteomes" id="UP000504621">
    <property type="component" value="Unplaced"/>
</dbReference>
<keyword evidence="2" id="KW-0677">Repeat</keyword>
<dbReference type="AlphaFoldDB" id="A0A6J1B8Y7"/>
<gene>
    <name evidence="6" type="primary">LOC110425337</name>
</gene>
<evidence type="ECO:0000256" key="3">
    <source>
        <dbReference type="ARBA" id="ARBA00022833"/>
    </source>
</evidence>
<keyword evidence="1" id="KW-0479">Metal-binding</keyword>
<proteinExistence type="predicted"/>
<dbReference type="PANTHER" id="PTHR32410">
    <property type="entry name" value="CYSTEINE/HISTIDINE-RICH C1 DOMAIN FAMILY PROTEIN"/>
    <property type="match status" value="1"/>
</dbReference>
<protein>
    <submittedName>
        <fullName evidence="6">Uncharacterized protein LOC110425337</fullName>
    </submittedName>
</protein>
<dbReference type="SUPFAM" id="SSF57889">
    <property type="entry name" value="Cysteine-rich domain"/>
    <property type="match status" value="3"/>
</dbReference>
<dbReference type="PANTHER" id="PTHR32410:SF165">
    <property type="entry name" value="C1 DOMAIN FAMILY PROTEIN, PUTATIVE-RELATED"/>
    <property type="match status" value="1"/>
</dbReference>
<evidence type="ECO:0000313" key="6">
    <source>
        <dbReference type="RefSeq" id="XP_021295902.1"/>
    </source>
</evidence>
<dbReference type="InterPro" id="IPR053192">
    <property type="entry name" value="Vacuole_Formation_Reg"/>
</dbReference>
<dbReference type="GO" id="GO:0046872">
    <property type="term" value="F:metal ion binding"/>
    <property type="evidence" value="ECO:0007669"/>
    <property type="project" value="UniProtKB-KW"/>
</dbReference>
<evidence type="ECO:0000256" key="1">
    <source>
        <dbReference type="ARBA" id="ARBA00022723"/>
    </source>
</evidence>
<dbReference type="RefSeq" id="XP_021295902.1">
    <property type="nucleotide sequence ID" value="XM_021440227.1"/>
</dbReference>
<accession>A0A6J1B8Y7</accession>
<sequence>MNHPIHLNHSLHLISPHGDYAPYICSTCGATVHKDCISLSRIIKSLWHHHPIFHNYFAVKNECGILECGICHEEVNKEHGKYCCSACKFIVHVKCVLEDKSWYYEIASKDAYEKFNENATLVDPTFLVIQENKLDENVINREIKHFSHEHNLVLYDEVRDVKCCDCCSLLIETSFYHCSKCDFHLHKSCAELPTKSQVWFSPLPFDLIPNRFFKCLACDSLHTGFAYNFNGSCWCVQCTERSLSYTSQAHKEHLLLFYNKYNGPCNACGNSIDNGEAYRCKSCNFNVHWTCTLLPQIARHKCDEHSLKLTYREVNDYSEYHSCDICEERRNPNIWFYHCALCDKSAHPKCVLGDYPFIKLGIRISSKTDHSHSLIPVQKVYLYPECSKCGQLCLDLALECAERRCSFIIHWRCSRLKDFIEDHSIVYLIGIKGTDDFFSGVF</sequence>
<dbReference type="Pfam" id="PF03107">
    <property type="entry name" value="C1_2"/>
    <property type="match status" value="4"/>
</dbReference>
<name>A0A6J1B8Y7_9ROSI</name>
<evidence type="ECO:0000313" key="5">
    <source>
        <dbReference type="Proteomes" id="UP000504621"/>
    </source>
</evidence>
<dbReference type="PROSITE" id="PS50081">
    <property type="entry name" value="ZF_DAG_PE_2"/>
    <property type="match status" value="2"/>
</dbReference>
<dbReference type="OrthoDB" id="989820at2759"/>
<evidence type="ECO:0000256" key="2">
    <source>
        <dbReference type="ARBA" id="ARBA00022737"/>
    </source>
</evidence>
<dbReference type="SMART" id="SM00109">
    <property type="entry name" value="C1"/>
    <property type="match status" value="2"/>
</dbReference>
<dbReference type="InterPro" id="IPR004146">
    <property type="entry name" value="DC1"/>
</dbReference>
<dbReference type="GeneID" id="110425337"/>
<dbReference type="InterPro" id="IPR046349">
    <property type="entry name" value="C1-like_sf"/>
</dbReference>
<dbReference type="Gene3D" id="3.30.60.20">
    <property type="match status" value="1"/>
</dbReference>
<keyword evidence="5" id="KW-1185">Reference proteome</keyword>
<feature type="domain" description="Phorbol-ester/DAG-type" evidence="4">
    <location>
        <begin position="249"/>
        <end position="302"/>
    </location>
</feature>
<reference evidence="6" key="1">
    <citation type="submission" date="2025-08" db="UniProtKB">
        <authorList>
            <consortium name="RefSeq"/>
        </authorList>
    </citation>
    <scope>IDENTIFICATION</scope>
    <source>
        <tissue evidence="6">Leaf</tissue>
    </source>
</reference>
<feature type="domain" description="Phorbol-ester/DAG-type" evidence="4">
    <location>
        <begin position="149"/>
        <end position="197"/>
    </location>
</feature>
<dbReference type="InterPro" id="IPR002219">
    <property type="entry name" value="PKC_DAG/PE"/>
</dbReference>
<keyword evidence="3" id="KW-0862">Zinc</keyword>
<organism evidence="5 6">
    <name type="scientific">Herrania umbratica</name>
    <dbReference type="NCBI Taxonomy" id="108875"/>
    <lineage>
        <taxon>Eukaryota</taxon>
        <taxon>Viridiplantae</taxon>
        <taxon>Streptophyta</taxon>
        <taxon>Embryophyta</taxon>
        <taxon>Tracheophyta</taxon>
        <taxon>Spermatophyta</taxon>
        <taxon>Magnoliopsida</taxon>
        <taxon>eudicotyledons</taxon>
        <taxon>Gunneridae</taxon>
        <taxon>Pentapetalae</taxon>
        <taxon>rosids</taxon>
        <taxon>malvids</taxon>
        <taxon>Malvales</taxon>
        <taxon>Malvaceae</taxon>
        <taxon>Byttnerioideae</taxon>
        <taxon>Herrania</taxon>
    </lineage>
</organism>
<evidence type="ECO:0000259" key="4">
    <source>
        <dbReference type="PROSITE" id="PS50081"/>
    </source>
</evidence>